<evidence type="ECO:0000313" key="2">
    <source>
        <dbReference type="EMBL" id="AAM54814.2"/>
    </source>
</evidence>
<dbReference type="Proteomes" id="UP000001936">
    <property type="component" value="Plasmid p42d"/>
</dbReference>
<proteinExistence type="predicted"/>
<evidence type="ECO:0000313" key="3">
    <source>
        <dbReference type="Proteomes" id="UP000001936"/>
    </source>
</evidence>
<evidence type="ECO:0000259" key="1">
    <source>
        <dbReference type="Pfam" id="PF13817"/>
    </source>
</evidence>
<reference evidence="3" key="1">
    <citation type="journal article" date="2003" name="Genome Biol.">
        <title>The mosaic structure of the symbiotic plasmid of Rhizobium etli CFN42 and its relation to other symbiotic genome compartments.</title>
        <authorList>
            <person name="Gonzalez V."/>
            <person name="Bustos P."/>
            <person name="Ramirez-Romero M.A."/>
            <person name="Medrano-Soto A."/>
            <person name="Salgado H."/>
            <person name="Hernandez-Gonzalez I."/>
            <person name="Hernandez-Celis J.C."/>
            <person name="Quintero V."/>
            <person name="Moreno-Hagelsieb G."/>
            <person name="Girard L."/>
            <person name="Rodriguez O."/>
            <person name="Flores M."/>
            <person name="Cevallos M.A."/>
            <person name="Collado-Vides J."/>
            <person name="Romero D."/>
            <person name="Davila G."/>
        </authorList>
    </citation>
    <scope>NUCLEOTIDE SEQUENCE [LARGE SCALE GENOMIC DNA]</scope>
    <source>
        <strain evidence="3">ATCC 51251 / DSM 11541 / JCM 21823 / NBRC 15573 / CFN 42</strain>
    </source>
</reference>
<reference evidence="3" key="2">
    <citation type="journal article" date="2006" name="Proc. Natl. Acad. Sci. U.S.A.">
        <title>The partitioned Rhizobium etli genome: genetic and metabolic redundancy in seven interacting replicons.</title>
        <authorList>
            <person name="Gonzalez V."/>
            <person name="Santamaria R.I."/>
            <person name="Bustos P."/>
            <person name="Hernandez-Gonzalez I."/>
            <person name="Medrano-Soto A."/>
            <person name="Moreno-Hagelsieb G."/>
            <person name="Janga S.C."/>
            <person name="Ramirez M.A."/>
            <person name="Jimenez-Jacinto V."/>
            <person name="Collado-Vides J."/>
            <person name="Davila G."/>
        </authorList>
    </citation>
    <scope>NUCLEOTIDE SEQUENCE [LARGE SCALE GENOMIC DNA]</scope>
    <source>
        <strain evidence="3">ATCC 51251 / DSM 11541 / JCM 21823 / NBRC 15573 / CFN 42</strain>
    </source>
</reference>
<dbReference type="InterPro" id="IPR052344">
    <property type="entry name" value="Transposase-related"/>
</dbReference>
<organism evidence="2 3">
    <name type="scientific">Rhizobium etli (strain ATCC 51251 / DSM 11541 / JCM 21823 / NBRC 15573 / CFN 42)</name>
    <dbReference type="NCBI Taxonomy" id="347834"/>
    <lineage>
        <taxon>Bacteria</taxon>
        <taxon>Pseudomonadati</taxon>
        <taxon>Pseudomonadota</taxon>
        <taxon>Alphaproteobacteria</taxon>
        <taxon>Hyphomicrobiales</taxon>
        <taxon>Rhizobiaceae</taxon>
        <taxon>Rhizobium/Agrobacterium group</taxon>
        <taxon>Rhizobium</taxon>
    </lineage>
</organism>
<keyword evidence="3" id="KW-1185">Reference proteome</keyword>
<geneLocation type="plasmid" evidence="2 3">
    <name>p42d</name>
</geneLocation>
<dbReference type="Pfam" id="PF13817">
    <property type="entry name" value="DDE_Tnp_IS66_C"/>
    <property type="match status" value="1"/>
</dbReference>
<keyword evidence="2" id="KW-0614">Plasmid</keyword>
<dbReference type="PANTHER" id="PTHR33678:SF1">
    <property type="entry name" value="BLL1576 PROTEIN"/>
    <property type="match status" value="1"/>
</dbReference>
<dbReference type="EMBL" id="U80928">
    <property type="protein sequence ID" value="AAM54814.2"/>
    <property type="molecule type" value="Genomic_DNA"/>
</dbReference>
<feature type="domain" description="Transposase IS66 C-terminal" evidence="1">
    <location>
        <begin position="45"/>
        <end position="82"/>
    </location>
</feature>
<sequence>MDASDSEPRLHRRHGQNERGIALGRKAWLFAGSQRGGERAAFMYSLIVTAKTNDIDPQAWLADVLARMPGIPVSRLPELLPWNWPAGSARQMAA</sequence>
<dbReference type="AlphaFoldDB" id="Q8KLC6"/>
<dbReference type="InterPro" id="IPR039552">
    <property type="entry name" value="IS66_C"/>
</dbReference>
<protein>
    <submittedName>
        <fullName evidence="2">Insertion sequence transposase protein</fullName>
    </submittedName>
</protein>
<dbReference type="KEGG" id="ret:RHE_PD00238"/>
<dbReference type="PANTHER" id="PTHR33678">
    <property type="entry name" value="BLL1576 PROTEIN"/>
    <property type="match status" value="1"/>
</dbReference>
<dbReference type="HOGENOM" id="CLU_023034_5_5_5"/>
<name>Q8KLC6_RHIEC</name>
<gene>
    <name evidence="2" type="ordered locus">RHE_PD00238</name>
</gene>
<accession>Q8KLC6</accession>